<keyword evidence="2" id="KW-0378">Hydrolase</keyword>
<feature type="domain" description="AB hydrolase-1" evidence="1">
    <location>
        <begin position="40"/>
        <end position="135"/>
    </location>
</feature>
<evidence type="ECO:0000313" key="2">
    <source>
        <dbReference type="EMBL" id="UQS82809.1"/>
    </source>
</evidence>
<dbReference type="SUPFAM" id="SSF53474">
    <property type="entry name" value="alpha/beta-Hydrolases"/>
    <property type="match status" value="1"/>
</dbReference>
<name>A0ABY4PB79_9LACO</name>
<evidence type="ECO:0000259" key="1">
    <source>
        <dbReference type="Pfam" id="PF00561"/>
    </source>
</evidence>
<keyword evidence="3" id="KW-1185">Reference proteome</keyword>
<reference evidence="2" key="1">
    <citation type="journal article" date="2022" name="Int. J. Syst. Evol. Microbiol.">
        <title>Apilactobacillus apisilvae sp. nov., Nicolia spurrieriana gen. nov. sp. nov., Bombilactobacillus folatiphilus sp. nov. and Bombilactobacillus thymidiniphilus sp. nov., four new lactic acid bacterial isolates from stingless bees Tetragonula carbonaria and Austroplebeia australis.</title>
        <authorList>
            <person name="Oliphant S.A."/>
            <person name="Watson-Haigh N.S."/>
            <person name="Sumby K.M."/>
            <person name="Gardner J."/>
            <person name="Groom S."/>
            <person name="Jiranek V."/>
        </authorList>
    </citation>
    <scope>NUCLEOTIDE SEQUENCE</scope>
    <source>
        <strain evidence="2">SG4_D2</strain>
    </source>
</reference>
<dbReference type="RefSeq" id="WP_249515087.1">
    <property type="nucleotide sequence ID" value="NZ_CP093366.1"/>
</dbReference>
<dbReference type="InterPro" id="IPR029058">
    <property type="entry name" value="AB_hydrolase_fold"/>
</dbReference>
<evidence type="ECO:0000313" key="3">
    <source>
        <dbReference type="Proteomes" id="UP000831495"/>
    </source>
</evidence>
<dbReference type="Pfam" id="PF00561">
    <property type="entry name" value="Abhydrolase_1"/>
    <property type="match status" value="1"/>
</dbReference>
<dbReference type="InterPro" id="IPR000073">
    <property type="entry name" value="AB_hydrolase_1"/>
</dbReference>
<accession>A0ABY4PB79</accession>
<dbReference type="GO" id="GO:0016787">
    <property type="term" value="F:hydrolase activity"/>
    <property type="evidence" value="ECO:0007669"/>
    <property type="project" value="UniProtKB-KW"/>
</dbReference>
<sequence>MIFHHKLTTKAGTFSYISTQKLTSPHINLLFFTAMGIGCSYFDFYGLVNELPQTINCLCVDLLGSGSSSQPHNLKRNSQNIVQEITIFLNQLPLNEVYLCCHSFSSLYLLATLHQATLNTNIKGFISIDPTTVEIMKSYTDPFQDSLEESQPRPIDS</sequence>
<gene>
    <name evidence="2" type="ORF">MOO45_03975</name>
</gene>
<organism evidence="2 3">
    <name type="scientific">Bombilactobacillus folatiphilus</name>
    <dbReference type="NCBI Taxonomy" id="2923362"/>
    <lineage>
        <taxon>Bacteria</taxon>
        <taxon>Bacillati</taxon>
        <taxon>Bacillota</taxon>
        <taxon>Bacilli</taxon>
        <taxon>Lactobacillales</taxon>
        <taxon>Lactobacillaceae</taxon>
        <taxon>Bombilactobacillus</taxon>
    </lineage>
</organism>
<dbReference type="Gene3D" id="3.40.50.1820">
    <property type="entry name" value="alpha/beta hydrolase"/>
    <property type="match status" value="1"/>
</dbReference>
<dbReference type="EMBL" id="CP093366">
    <property type="protein sequence ID" value="UQS82809.1"/>
    <property type="molecule type" value="Genomic_DNA"/>
</dbReference>
<proteinExistence type="predicted"/>
<protein>
    <submittedName>
        <fullName evidence="2">Alpha/beta fold hydrolase</fullName>
    </submittedName>
</protein>
<dbReference type="Proteomes" id="UP000831495">
    <property type="component" value="Chromosome"/>
</dbReference>